<dbReference type="Pfam" id="PF01833">
    <property type="entry name" value="TIG"/>
    <property type="match status" value="13"/>
</dbReference>
<evidence type="ECO:0008006" key="17">
    <source>
        <dbReference type="Google" id="ProtNLM"/>
    </source>
</evidence>
<comment type="subcellular location">
    <subcellularLocation>
        <location evidence="2">Cell membrane</location>
    </subcellularLocation>
    <subcellularLocation>
        <location evidence="3">Cell projection</location>
    </subcellularLocation>
    <subcellularLocation>
        <location evidence="1">Membrane</location>
        <topology evidence="1">Single-pass membrane protein</topology>
    </subcellularLocation>
</comment>
<sequence>MILLFFIVVILCVHLPETNGEATLTDIQPRRGSVNGATRITLYGSGFAESQFSLGSNPNIGDRVDLVSRTRVIPCDIHVDGCTKIQVTCNTRRMPTGDYYIKLFVDGRLVPTEALCGGENAYKCRFQATTLFTPTVRKLTPPAGLPGDLITIDGKLFTDIYETNRVESSNGLDARILRVYLGGQTCELRVPGTEYYGLALYQKINENTYRSYGEMACKPKGTYVGNQNFTYIVDGSYGRSMAELKVLRISAQDQIMMYQTYAEVTNVSPSIGSVNGGTILTISGHYFDESDAPAAVTISGIECTIQSVTNDEILCQTEPKPDYVNNTYPGNRGMIMKTWNGTGDVDGDLATVLYLPVNQSRDIHLDQLSWIGDKTSDYSFIGIIKGYFMPPSDNLYRFYIKSDDNSQLWFGNDADENSKTLIAENRSPNDLYNTAQQYSQVFNLKKGQPHYMEVYHRDSSGRGHLQVAVHMYNTQYTEDQSGDVRNEVQYLSINSNVIKEIQRLTISGWTGQSGVDEVQEIEITSLSLADTVFRLGLYGVYTGPLNGLVSASSVRTELNNLPLGPSVEVTVEDTNSIRTFTVTFRADRGDWPDITVIQDRQSSVPVTATVRKLTRGVSSMTFLVLGFDGIPSTPIDFSTISARNIKESLDAVFTARCPDTMINPMAGRYHQTYESTTTFPENGQRVTDREPFCGSVSSLNPTFLYLLGVGQTEIDIFRNPLLCFAFRGSLENNLLINYNDTTNVWIRLDVDYPISDSWNYFCIDLVRHLRESRDDLTSAVLKGAYITRNGTADLLVDNVYIGSVEPTEDPDFGLYRRLTPNEWRARDVIVSDVTSGTYDVTFNTHNCSSDLPMISLENTGILASGGANILTYSGDTWPTGVELQVSRLASASPPVQGVYSYHDGHVQGISAEVSLEDLQDLLESLPDMGKLAISRTGVCTGYRWRIEWKTSPGDHPLLQLDSSGLTGDGVAMTVTQGQDGGSIASGTELTISGTAFDTSTLSNNIITIGGTPCPVTGLSGSDILCTVGMGSAGTHDVQLRVLGLGAAQYTAEIVQFTYNFSVYDVSPLTGGLGGGLSLTLIGAGFGPAVGVTVGGSNCHVTQYGYLNITCTLPSSSVSGEAEIAVTEGVTTITASVLFFYDSALTPIITSMAETTALVSGGTVVELIGYNFTNSYQSVTLDGSSVGVTLYNDTSIALELYSHDVGTYSLLILVDGCGYAVFSNNSVPVIHYVLYITSITPSYGSLYGSTLLTIAGSGFGTDSEAVEVLVGRSRCPVTLLGPTEIRCQTPTSARTHVISNQGVHPVYGTGYAWYPQFVDIEVGDTVQWRWTTSELLSGIGYRVEQVSSASDVQYSGSGLRSGIQKIPNGVYEYKFGASGEYYYWSGGPVDDTGMIVMRGVVKVSPKSSTAQLLSVSVSGHHSEYIGGATSRRRKRGIGCPDATTTCSGSVPDTVDGPNFGFWSCATSTVTSIEPTRGDATDVITIQGTGFGSDPCQNRVTIGDYACVLTSSTTTMITCMLDTSDNMTVGVSRDIAVSVDNIGAAILTMSNPEEHVFLLLPHVSTVLPPSGSIVGGTEVTITGGGFQDGLTTVMIEGVVCQVTAVTYTEIVCTTGSAWATTADVQVSVLVYNQWLPSQCTGACTYEYSSLNTAQVTAITPLLISTPNETVTITGSGFPSIPAEVTVFIGQISCDVISSSEAEVLCDAGYPIIGAQLVSVLVTSNGLANMGVNSITVSPEIPTIYPIAGSAAGGTNITISGFGFSSDAAVTIDDVECEIQQLTAEGIMCETAGGPVGPAVLSILANGVAYPLMQYAYDVMVQVTGLSVLTATPGDALTITAIDMATDYDAVTVLVGGVQCTLDTLSTTSITCTLGEHEAGDVAVLVHVRDIGYATGQLDFTYGLGLTGIIPDSGSYAGSQLIVISGYGFSDNMTVTVCGDPCRLVSINSSELASCLTPPNTGSGDTSCDVTVDSNQISDTLISIYTYRDAMTPAINGVNPSRGGTGGGTSITITGSKFGTVASEVKVTIATALCLVQSVIDTEIICITGEQKPSIITDVVIEIGTDGIAKQVSPSSAYFQYIDVWSSRFTWGGLEPPIAGDFVVIPSDMTVLLDIDTPILKLLLIQGGQVIFDQIDVELQAEIILITDGGLLQVGTESEPFQHRAIITLHGHVKSKELPVYGTKCIAVREGRLELHGIPIDITWTHLSSTANPGDTTISLVSAVQWLPGNEIIIASTGTRHSQKENEMRTILSVSGGGSTLTLDRALDYRHLGEEIPITGGRSLQARAEVGLLSHNILIRGNDNPQWHDKIEACAAGFDTGEFATQTCFQGRFGEEIGSDQFGAHIIMHAPAADQELVVGRIENVELTYVGQAFRLGRYPIHFHLNGDMPSSYVRRCGIHKSFNRAVNIHGTHSVRVEHNVIYDVMGGAFFLEDGVETGNVLQYNLAVFVISSTSLQNDDITPAAFWITNPNNTVRHNAVAGGTHFGFWYRMHQHPGGPSFAAEICPRKVPLGEFANNTVHSQGWFGIWIFQHYYPMEGGACNSQIPAPARFYQLTAWNNEKGAEWVGGGALQFIDFLVVHNEVAGLEMKLVANVDQVAYADDGPTVKDSLIVAAAGVLSDAPTKFGIILPYLRGMSLRGVTFVGFRDYGQSANRACMAVTSIDGMTEDFNGGFTYETRGLSFVDSENKLFWRWHHEAVYHDIDGTLCGSAGCKVVAHNPSLPPQCVAASSGYAAGSSVAASICDNSVKFHRFSFNLALPGSLNYKNVTFSSSHGLTFSTYAMKRLTHHEGWMVLLHSGDTYTMTWPDGYQLTNISYAGVFYDFVDNDYVIIQHNFTQSPDVVRVLKTDTRNATTALSSDSLSGDWIINTSVMSYIISAKTPEALSGSTISMDNSVELKILRCFYEGCAPPPDPNTLPPFSGRPDHATYWDDPMSWNGTEQGWGGYYGNDTFGPPMDGDDVKIASDKWIVIRGPTAVLGKIWIFGGLEFEFAPNPNGGFYDFTFIATHIVIVGGRLVVGWEETPFQGTMNFVLKGNHLTPDLPLSRGLNLGAKAIGVFGGLDLHGKSSALSWTHLLQTAEAGATSLVVQEPVDWLAGDQIVIAPTGLDMEETEIRLITAVSNDQMTLTWAVDQPLLHKHYVSEVNLDGSRTYTMAAEVGLLTRNIRIIGEDYSQMAEQAFGARVLVGMFSSEDKIYSGYARLSYVEFYHTGQEGWTELYDPRYSLAFLNTGDVTALKPSYVRSCSFHNGFSPAVGVYGTNNLELYDNVIHHTVGSALIVKGVQNRLVHNLVIQVIHPGVFNGRQLKIPEWNGGIETVGATDVLIQMNSVAGSHRALYRVDGEPCSKLGQPRDETWYGNVGHSALAGVAVFPGEGIEPCSLLANFVIYHTQDYGIYVQSAANFKIINYLSIDNQLGLFPMNIEPSAASHLYGDKWFDVEQSTFVGRSPVYGCSEGLSGSNFRLSDNGRSWKSVGGGMVALSWPTFSSGSNNAPKKGFPGIMSYQAIRGILRIRNVTFSNYNSACGGAENDVIITTNPNNDDVQHPVDIRDITLHDVTTNNLVFIHRSTLGKVNPSDCVDMECDAMKKALLRDDDGTFLGRPGALFSQSEWAWDGEPARGLGDYRIPTTFLTDLHGNRIDINAIIQHRGIIRDDTCQYHIPYQAYVCPDMDYNMLHLESMDSDTETRRVSPVSIYSEGYIDLVNGPQDHGWCMGYTCQKRLSTFPFILASNKTYEIYFTGTTPQDTRYHWLNTNQSEAVVLATWYAQSWRLNVYVNGEYVEPTNAYYTPQNQMALRPPLSEGEYRPILDADPTGTNYFDRSTQMLYVLLRGNTPVQVVTDQTIFVTFSVPFMTVDQFFGEQIVDNLAAFFGISPDKIRYAEAVAESRRKREAIFQFIIEIANQPQALNQTTAGDLTAAQIGAASSALINAFQLGQLGDILNLTILNMAIVEPPPSPGSVEWLQYTQLGLVGAVSLAIPEQLVLVVNPDPATEGNVFSVQPNLQMTDILNNPLSQLGAFLDPWHVSVTMEMTSSSDPRALLDGVSDVTFSGSWANFTDLVISHSGTYRLHFNITSPPNGVLFEVTYNITVPERRLSGQFLTQPSSLLTGDLFNVSVQLIDADTDVVLEDVTWKGYNWTCEPFLYKPSIYPGELTGVTSRSLDITSGLGVFHDLLLTSESQYVVSARCLSTPPTYNISFPSQAITVYSQGRQIGQQQQVTNTVQLRFYGDYSTIAAGEEMYIAAAVNNHLWLKYDKVFFSGLNISAGSILATFYMSGSAANIALTLADLWTYLKQPMTIYYGNVGLTAMLQLQVDGQNYLVIEASSSLSGTSLSAGAIAGIVLAVLAVTAAIITVLVWFLVVKKHKKPCSVLPHRMKTSTRRQRAFAVRDKFALDGDSSVSPSSGSSNSSSSASLRGLGLPQQTQHILSRAPRLVRYPTHRANLQATNSHLSSLDEPKASFLAPLDNVLYPADKHDGSLMKIPVQPVLPPTGVDPSRARLPDLAKRTDLPEMDVEITGKSSRFKLPPI</sequence>
<feature type="compositionally biased region" description="Low complexity" evidence="10">
    <location>
        <begin position="4391"/>
        <end position="4407"/>
    </location>
</feature>
<evidence type="ECO:0000259" key="14">
    <source>
        <dbReference type="PROSITE" id="PS51820"/>
    </source>
</evidence>
<evidence type="ECO:0000256" key="4">
    <source>
        <dbReference type="ARBA" id="ARBA00022475"/>
    </source>
</evidence>
<dbReference type="InterPro" id="IPR008972">
    <property type="entry name" value="Cupredoxin"/>
</dbReference>
<dbReference type="SMART" id="SM00710">
    <property type="entry name" value="PbH1"/>
    <property type="match status" value="8"/>
</dbReference>
<evidence type="ECO:0000256" key="1">
    <source>
        <dbReference type="ARBA" id="ARBA00004167"/>
    </source>
</evidence>
<evidence type="ECO:0000256" key="5">
    <source>
        <dbReference type="ARBA" id="ARBA00022729"/>
    </source>
</evidence>
<keyword evidence="4" id="KW-1003">Cell membrane</keyword>
<dbReference type="Gene3D" id="2.60.40.10">
    <property type="entry name" value="Immunoglobulins"/>
    <property type="match status" value="13"/>
</dbReference>
<evidence type="ECO:0000259" key="13">
    <source>
        <dbReference type="PROSITE" id="PS51484"/>
    </source>
</evidence>
<dbReference type="FunFam" id="2.60.40.10:FF:001292">
    <property type="entry name" value="PKHD1 like 1"/>
    <property type="match status" value="1"/>
</dbReference>
<evidence type="ECO:0000256" key="10">
    <source>
        <dbReference type="SAM" id="MobiDB-lite"/>
    </source>
</evidence>
<dbReference type="Pfam" id="PF10162">
    <property type="entry name" value="G8"/>
    <property type="match status" value="2"/>
</dbReference>
<evidence type="ECO:0000313" key="15">
    <source>
        <dbReference type="EMBL" id="KAK2154722.1"/>
    </source>
</evidence>
<dbReference type="SMART" id="SM00429">
    <property type="entry name" value="IPT"/>
    <property type="match status" value="9"/>
</dbReference>
<dbReference type="InterPro" id="IPR014756">
    <property type="entry name" value="Ig_E-set"/>
</dbReference>
<dbReference type="SUPFAM" id="SSF56988">
    <property type="entry name" value="Anthrax protective antigen"/>
    <property type="match status" value="1"/>
</dbReference>
<dbReference type="InterPro" id="IPR006626">
    <property type="entry name" value="PbH1"/>
</dbReference>
<dbReference type="InterPro" id="IPR002909">
    <property type="entry name" value="IPT_dom"/>
</dbReference>
<evidence type="ECO:0000256" key="12">
    <source>
        <dbReference type="SAM" id="SignalP"/>
    </source>
</evidence>
<keyword evidence="16" id="KW-1185">Reference proteome</keyword>
<keyword evidence="8" id="KW-0325">Glycoprotein</keyword>
<dbReference type="SUPFAM" id="SSF81296">
    <property type="entry name" value="E set domains"/>
    <property type="match status" value="12"/>
</dbReference>
<dbReference type="InterPro" id="IPR019316">
    <property type="entry name" value="G8_domain"/>
</dbReference>
<keyword evidence="9" id="KW-0966">Cell projection</keyword>
<dbReference type="GO" id="GO:0042995">
    <property type="term" value="C:cell projection"/>
    <property type="evidence" value="ECO:0007669"/>
    <property type="project" value="UniProtKB-SubCell"/>
</dbReference>
<dbReference type="InterPro" id="IPR052387">
    <property type="entry name" value="Fibrocystin"/>
</dbReference>
<evidence type="ECO:0000256" key="8">
    <source>
        <dbReference type="ARBA" id="ARBA00023180"/>
    </source>
</evidence>
<reference evidence="15" key="1">
    <citation type="journal article" date="2023" name="Mol. Biol. Evol.">
        <title>Third-Generation Sequencing Reveals the Adaptive Role of the Epigenome in Three Deep-Sea Polychaetes.</title>
        <authorList>
            <person name="Perez M."/>
            <person name="Aroh O."/>
            <person name="Sun Y."/>
            <person name="Lan Y."/>
            <person name="Juniper S.K."/>
            <person name="Young C.R."/>
            <person name="Angers B."/>
            <person name="Qian P.Y."/>
        </authorList>
    </citation>
    <scope>NUCLEOTIDE SEQUENCE</scope>
    <source>
        <strain evidence="15">P08H-3</strain>
    </source>
</reference>
<dbReference type="InterPro" id="IPR013783">
    <property type="entry name" value="Ig-like_fold"/>
</dbReference>
<dbReference type="InterPro" id="IPR011050">
    <property type="entry name" value="Pectin_lyase_fold/virulence"/>
</dbReference>
<dbReference type="PROSITE" id="PS51820">
    <property type="entry name" value="PA14"/>
    <property type="match status" value="1"/>
</dbReference>
<feature type="domain" description="PA14" evidence="14">
    <location>
        <begin position="329"/>
        <end position="483"/>
    </location>
</feature>
<keyword evidence="5 12" id="KW-0732">Signal</keyword>
<gene>
    <name evidence="15" type="ORF">LSH36_259g02001</name>
</gene>
<accession>A0AAD9JKL8</accession>
<evidence type="ECO:0000313" key="16">
    <source>
        <dbReference type="Proteomes" id="UP001208570"/>
    </source>
</evidence>
<dbReference type="Pfam" id="PF07691">
    <property type="entry name" value="PA14"/>
    <property type="match status" value="1"/>
</dbReference>
<feature type="chain" id="PRO_5042217754" description="Fibrocystin-L" evidence="12">
    <location>
        <begin position="21"/>
        <end position="4521"/>
    </location>
</feature>
<keyword evidence="7 11" id="KW-1133">Transmembrane helix</keyword>
<feature type="signal peptide" evidence="12">
    <location>
        <begin position="1"/>
        <end position="20"/>
    </location>
</feature>
<dbReference type="Gene3D" id="2.60.40.420">
    <property type="entry name" value="Cupredoxins - blue copper proteins"/>
    <property type="match status" value="1"/>
</dbReference>
<dbReference type="Pfam" id="PF24606">
    <property type="entry name" value="CEMIP_beta-hel"/>
    <property type="match status" value="2"/>
</dbReference>
<evidence type="ECO:0000256" key="2">
    <source>
        <dbReference type="ARBA" id="ARBA00004236"/>
    </source>
</evidence>
<dbReference type="InterPro" id="IPR055401">
    <property type="entry name" value="CEMIP_beta-hel_dom"/>
</dbReference>
<feature type="region of interest" description="Disordered" evidence="10">
    <location>
        <begin position="4388"/>
        <end position="4410"/>
    </location>
</feature>
<dbReference type="PANTHER" id="PTHR46769:SF2">
    <property type="entry name" value="FIBROCYSTIN-L ISOFORM 2 PRECURSOR-RELATED"/>
    <property type="match status" value="1"/>
</dbReference>
<dbReference type="PROSITE" id="PS51484">
    <property type="entry name" value="G8"/>
    <property type="match status" value="2"/>
</dbReference>
<dbReference type="Proteomes" id="UP001208570">
    <property type="component" value="Unassembled WGS sequence"/>
</dbReference>
<feature type="transmembrane region" description="Helical" evidence="11">
    <location>
        <begin position="4328"/>
        <end position="4354"/>
    </location>
</feature>
<comment type="caution">
    <text evidence="15">The sequence shown here is derived from an EMBL/GenBank/DDBJ whole genome shotgun (WGS) entry which is preliminary data.</text>
</comment>
<dbReference type="PANTHER" id="PTHR46769">
    <property type="entry name" value="POLYCYSTIC KIDNEY AND HEPATIC DISEASE 1 (AUTOSOMAL RECESSIVE)-LIKE 1"/>
    <property type="match status" value="1"/>
</dbReference>
<dbReference type="EMBL" id="JAODUP010000259">
    <property type="protein sequence ID" value="KAK2154722.1"/>
    <property type="molecule type" value="Genomic_DNA"/>
</dbReference>
<name>A0AAD9JKL8_9ANNE</name>
<dbReference type="SUPFAM" id="SSF49503">
    <property type="entry name" value="Cupredoxins"/>
    <property type="match status" value="1"/>
</dbReference>
<evidence type="ECO:0000256" key="7">
    <source>
        <dbReference type="ARBA" id="ARBA00022989"/>
    </source>
</evidence>
<evidence type="ECO:0000256" key="11">
    <source>
        <dbReference type="SAM" id="Phobius"/>
    </source>
</evidence>
<feature type="domain" description="G8" evidence="13">
    <location>
        <begin position="2086"/>
        <end position="2206"/>
    </location>
</feature>
<keyword evidence="6" id="KW-0677">Repeat</keyword>
<dbReference type="InterPro" id="IPR011658">
    <property type="entry name" value="PA14_dom"/>
</dbReference>
<dbReference type="SUPFAM" id="SSF51126">
    <property type="entry name" value="Pectin lyase-like"/>
    <property type="match status" value="1"/>
</dbReference>
<dbReference type="InterPro" id="IPR037524">
    <property type="entry name" value="PA14/GLEYA"/>
</dbReference>
<evidence type="ECO:0000256" key="6">
    <source>
        <dbReference type="ARBA" id="ARBA00022737"/>
    </source>
</evidence>
<keyword evidence="11" id="KW-0472">Membrane</keyword>
<protein>
    <recommendedName>
        <fullName evidence="17">Fibrocystin-L</fullName>
    </recommendedName>
</protein>
<proteinExistence type="predicted"/>
<evidence type="ECO:0000256" key="9">
    <source>
        <dbReference type="ARBA" id="ARBA00023273"/>
    </source>
</evidence>
<dbReference type="SMART" id="SM01225">
    <property type="entry name" value="G8"/>
    <property type="match status" value="2"/>
</dbReference>
<feature type="domain" description="G8" evidence="13">
    <location>
        <begin position="2938"/>
        <end position="3074"/>
    </location>
</feature>
<dbReference type="FunFam" id="2.160.20.10:FF:000070">
    <property type="entry name" value="PKHD1 like 1"/>
    <property type="match status" value="1"/>
</dbReference>
<dbReference type="GO" id="GO:0005886">
    <property type="term" value="C:plasma membrane"/>
    <property type="evidence" value="ECO:0007669"/>
    <property type="project" value="UniProtKB-SubCell"/>
</dbReference>
<dbReference type="CDD" id="cd00603">
    <property type="entry name" value="IPT_PCSR"/>
    <property type="match status" value="9"/>
</dbReference>
<evidence type="ECO:0000256" key="3">
    <source>
        <dbReference type="ARBA" id="ARBA00004316"/>
    </source>
</evidence>
<keyword evidence="11" id="KW-0812">Transmembrane</keyword>
<organism evidence="15 16">
    <name type="scientific">Paralvinella palmiformis</name>
    <dbReference type="NCBI Taxonomy" id="53620"/>
    <lineage>
        <taxon>Eukaryota</taxon>
        <taxon>Metazoa</taxon>
        <taxon>Spiralia</taxon>
        <taxon>Lophotrochozoa</taxon>
        <taxon>Annelida</taxon>
        <taxon>Polychaeta</taxon>
        <taxon>Sedentaria</taxon>
        <taxon>Canalipalpata</taxon>
        <taxon>Terebellida</taxon>
        <taxon>Terebelliformia</taxon>
        <taxon>Alvinellidae</taxon>
        <taxon>Paralvinella</taxon>
    </lineage>
</organism>